<feature type="region of interest" description="Disordered" evidence="2">
    <location>
        <begin position="471"/>
        <end position="493"/>
    </location>
</feature>
<dbReference type="EMBL" id="JBHUEN010000037">
    <property type="protein sequence ID" value="MFD1882497.1"/>
    <property type="molecule type" value="Genomic_DNA"/>
</dbReference>
<evidence type="ECO:0000256" key="2">
    <source>
        <dbReference type="SAM" id="MobiDB-lite"/>
    </source>
</evidence>
<protein>
    <submittedName>
        <fullName evidence="3">DUF4150 domain-containing protein</fullName>
    </submittedName>
</protein>
<evidence type="ECO:0000313" key="3">
    <source>
        <dbReference type="EMBL" id="MFD1882497.1"/>
    </source>
</evidence>
<reference evidence="4" key="1">
    <citation type="journal article" date="2019" name="Int. J. Syst. Evol. Microbiol.">
        <title>The Global Catalogue of Microorganisms (GCM) 10K type strain sequencing project: providing services to taxonomists for standard genome sequencing and annotation.</title>
        <authorList>
            <consortium name="The Broad Institute Genomics Platform"/>
            <consortium name="The Broad Institute Genome Sequencing Center for Infectious Disease"/>
            <person name="Wu L."/>
            <person name="Ma J."/>
        </authorList>
    </citation>
    <scope>NUCLEOTIDE SEQUENCE [LARGE SCALE GENOMIC DNA]</scope>
    <source>
        <strain evidence="4">CCUG 56029</strain>
    </source>
</reference>
<name>A0ABW4R8S7_9RHOB</name>
<keyword evidence="1" id="KW-0175">Coiled coil</keyword>
<evidence type="ECO:0000256" key="1">
    <source>
        <dbReference type="SAM" id="Coils"/>
    </source>
</evidence>
<dbReference type="Proteomes" id="UP001597213">
    <property type="component" value="Unassembled WGS sequence"/>
</dbReference>
<feature type="region of interest" description="Disordered" evidence="2">
    <location>
        <begin position="176"/>
        <end position="216"/>
    </location>
</feature>
<evidence type="ECO:0000313" key="4">
    <source>
        <dbReference type="Proteomes" id="UP001597213"/>
    </source>
</evidence>
<keyword evidence="4" id="KW-1185">Reference proteome</keyword>
<gene>
    <name evidence="3" type="ORF">ACFSCT_12305</name>
</gene>
<feature type="region of interest" description="Disordered" evidence="2">
    <location>
        <begin position="1"/>
        <end position="25"/>
    </location>
</feature>
<proteinExistence type="predicted"/>
<accession>A0ABW4R8S7</accession>
<dbReference type="RefSeq" id="WP_379143158.1">
    <property type="nucleotide sequence ID" value="NZ_JBHUEN010000037.1"/>
</dbReference>
<sequence>MSIPDDQYIGEPGYPAPWTTSMPREGLRDNDQARIISLAPDVCKSPGTPVPYPVVDFCGHDENYTTSVRFTRQKVMVMRSNTSHVHGDEPGIGKGVVSNTVGGISEPITHAAQVRAEGSPVIRHLDRFHMNNRNTVGEALFVKDVRAFSPPVNDDPAPGSLVRLADASGNWAKYAGPPPVDAPVKNPPIAGLPPTGNLPVPTSPPDGPAQPPGSGGPSLWTILRWARRGHLAYQGYKLAKGAYDDMKWGQANPEAYMAREALSKGGVENYDGVEREIHEDAIARIRRGDRLNEVREDYDNRLRDYRNEMELDELQHPEDAAAPTGDNVRVSQTEEYRKKCEVGRYGKMRKICGGYGMQAHHIVPDWTLRYGSRTSGDRIPNMPSLADGMAICVAGQAATNDTEHNRAHAADAAIEKLAVDAKPPHTAPLSGVVRESLDAMIKVRPDCEKEINLAVARQYTGKNPNQLLRAKRLPPLPPETTKALARGETKSLP</sequence>
<feature type="compositionally biased region" description="Pro residues" evidence="2">
    <location>
        <begin position="201"/>
        <end position="211"/>
    </location>
</feature>
<feature type="coiled-coil region" evidence="1">
    <location>
        <begin position="288"/>
        <end position="315"/>
    </location>
</feature>
<dbReference type="Pfam" id="PF13665">
    <property type="entry name" value="Tox-PAAR-like"/>
    <property type="match status" value="1"/>
</dbReference>
<organism evidence="3 4">
    <name type="scientific">Paracoccus pacificus</name>
    <dbReference type="NCBI Taxonomy" id="1463598"/>
    <lineage>
        <taxon>Bacteria</taxon>
        <taxon>Pseudomonadati</taxon>
        <taxon>Pseudomonadota</taxon>
        <taxon>Alphaproteobacteria</taxon>
        <taxon>Rhodobacterales</taxon>
        <taxon>Paracoccaceae</taxon>
        <taxon>Paracoccus</taxon>
    </lineage>
</organism>
<comment type="caution">
    <text evidence="3">The sequence shown here is derived from an EMBL/GenBank/DDBJ whole genome shotgun (WGS) entry which is preliminary data.</text>
</comment>